<protein>
    <recommendedName>
        <fullName evidence="3">CCHC-type domain-containing protein</fullName>
    </recommendedName>
</protein>
<dbReference type="AlphaFoldDB" id="A0AA88DX91"/>
<proteinExistence type="predicted"/>
<accession>A0AA88DX91</accession>
<name>A0AA88DX91_FICCA</name>
<comment type="caution">
    <text evidence="1">The sequence shown here is derived from an EMBL/GenBank/DDBJ whole genome shotgun (WGS) entry which is preliminary data.</text>
</comment>
<keyword evidence="2" id="KW-1185">Reference proteome</keyword>
<evidence type="ECO:0000313" key="2">
    <source>
        <dbReference type="Proteomes" id="UP001187192"/>
    </source>
</evidence>
<organism evidence="1 2">
    <name type="scientific">Ficus carica</name>
    <name type="common">Common fig</name>
    <dbReference type="NCBI Taxonomy" id="3494"/>
    <lineage>
        <taxon>Eukaryota</taxon>
        <taxon>Viridiplantae</taxon>
        <taxon>Streptophyta</taxon>
        <taxon>Embryophyta</taxon>
        <taxon>Tracheophyta</taxon>
        <taxon>Spermatophyta</taxon>
        <taxon>Magnoliopsida</taxon>
        <taxon>eudicotyledons</taxon>
        <taxon>Gunneridae</taxon>
        <taxon>Pentapetalae</taxon>
        <taxon>rosids</taxon>
        <taxon>fabids</taxon>
        <taxon>Rosales</taxon>
        <taxon>Moraceae</taxon>
        <taxon>Ficeae</taxon>
        <taxon>Ficus</taxon>
    </lineage>
</organism>
<evidence type="ECO:0000313" key="1">
    <source>
        <dbReference type="EMBL" id="GMN61154.1"/>
    </source>
</evidence>
<reference evidence="1" key="1">
    <citation type="submission" date="2023-07" db="EMBL/GenBank/DDBJ databases">
        <title>draft genome sequence of fig (Ficus carica).</title>
        <authorList>
            <person name="Takahashi T."/>
            <person name="Nishimura K."/>
        </authorList>
    </citation>
    <scope>NUCLEOTIDE SEQUENCE</scope>
</reference>
<gene>
    <name evidence="1" type="ORF">TIFTF001_030236</name>
</gene>
<dbReference type="EMBL" id="BTGU01000107">
    <property type="protein sequence ID" value="GMN61154.1"/>
    <property type="molecule type" value="Genomic_DNA"/>
</dbReference>
<evidence type="ECO:0008006" key="3">
    <source>
        <dbReference type="Google" id="ProtNLM"/>
    </source>
</evidence>
<sequence length="138" mass="15858">MDNIKAQLKSLTRQIEALKIKESRGIHTIVKAESHEPCFICGGVEHPTQDCPTFREMRGVYEEQCNALEAYKKPTWALIILPQPPKAYFAPQNNTLSMSPLVNTLHMFIEVQSKMNQKFESLFKQMVEESNEMKSQIT</sequence>
<dbReference type="Proteomes" id="UP001187192">
    <property type="component" value="Unassembled WGS sequence"/>
</dbReference>